<evidence type="ECO:0000313" key="2">
    <source>
        <dbReference type="Proteomes" id="UP000682951"/>
    </source>
</evidence>
<organism evidence="1 2">
    <name type="scientific">Campylobacter anatolicus</name>
    <dbReference type="NCBI Taxonomy" id="2829105"/>
    <lineage>
        <taxon>Bacteria</taxon>
        <taxon>Pseudomonadati</taxon>
        <taxon>Campylobacterota</taxon>
        <taxon>Epsilonproteobacteria</taxon>
        <taxon>Campylobacterales</taxon>
        <taxon>Campylobacteraceae</taxon>
        <taxon>Campylobacter</taxon>
    </lineage>
</organism>
<evidence type="ECO:0000313" key="1">
    <source>
        <dbReference type="EMBL" id="MBR8463353.1"/>
    </source>
</evidence>
<sequence>MSKNIDILKARSYYYEFLAEPFFFSEDDTRFKNWYKKLAQISTQPLNEESVVAFENLAKFNFTEFAKEQNSVLFDMSYINVPLSVSFYEEGRDDGAARLRVIEILKKSEYRRNFDRCKDSEDFIGFVFLLMATLLRDEANGNDTELSRELFSSVINGFVDEFASMLEKHEQANLFKSLSIILQSFILLERSLLGLESPIRTESTQSVAEEALHRQPYQTKMPTPKSKLHWEEFATI</sequence>
<protein>
    <submittedName>
        <fullName evidence="1">Molecular chaperone TorD family protein</fullName>
    </submittedName>
</protein>
<dbReference type="InterPro" id="IPR020945">
    <property type="entry name" value="DMSO/NO3_reduct_chaperone"/>
</dbReference>
<dbReference type="EMBL" id="JAGSSW010000002">
    <property type="protein sequence ID" value="MBR8463353.1"/>
    <property type="molecule type" value="Genomic_DNA"/>
</dbReference>
<dbReference type="InterPro" id="IPR036411">
    <property type="entry name" value="TorD-like_sf"/>
</dbReference>
<reference evidence="1 2" key="1">
    <citation type="submission" date="2021-04" db="EMBL/GenBank/DDBJ databases">
        <title>Molecular and phenotypic characterization and identification of bacterial isolates recovered from the Anatolian ground squirrels (Spermophilus xanthoprymnus) and which have the potential to form a new species in the Campylobacter genus.</title>
        <authorList>
            <person name="Aydin F."/>
            <person name="Abay S."/>
            <person name="Kayman T."/>
            <person name="Karakaya E."/>
            <person name="Mustak H.K."/>
            <person name="Mustak I.B."/>
            <person name="Bilgin N."/>
            <person name="Duzler A."/>
            <person name="Sahin O."/>
            <person name="Guran O."/>
            <person name="Saticioglu I.B."/>
        </authorList>
    </citation>
    <scope>NUCLEOTIDE SEQUENCE [LARGE SCALE GENOMIC DNA]</scope>
    <source>
        <strain evidence="2">faydin-G24</strain>
    </source>
</reference>
<gene>
    <name evidence="1" type="ORF">KDD93_02050</name>
</gene>
<accession>A0ABS5HGH8</accession>
<name>A0ABS5HGH8_9BACT</name>
<dbReference type="Pfam" id="PF02613">
    <property type="entry name" value="Nitrate_red_del"/>
    <property type="match status" value="1"/>
</dbReference>
<dbReference type="Gene3D" id="1.10.3480.10">
    <property type="entry name" value="TorD-like"/>
    <property type="match status" value="1"/>
</dbReference>
<dbReference type="SUPFAM" id="SSF89155">
    <property type="entry name" value="TorD-like"/>
    <property type="match status" value="1"/>
</dbReference>
<proteinExistence type="predicted"/>
<dbReference type="RefSeq" id="WP_212141548.1">
    <property type="nucleotide sequence ID" value="NZ_JAGSSW010000002.1"/>
</dbReference>
<comment type="caution">
    <text evidence="1">The sequence shown here is derived from an EMBL/GenBank/DDBJ whole genome shotgun (WGS) entry which is preliminary data.</text>
</comment>
<dbReference type="Proteomes" id="UP000682951">
    <property type="component" value="Unassembled WGS sequence"/>
</dbReference>
<keyword evidence="2" id="KW-1185">Reference proteome</keyword>